<accession>A0A2P8E9J9</accession>
<evidence type="ECO:0000256" key="2">
    <source>
        <dbReference type="ARBA" id="ARBA00023125"/>
    </source>
</evidence>
<keyword evidence="1" id="KW-0805">Transcription regulation</keyword>
<protein>
    <submittedName>
        <fullName evidence="5">LacI family transcriptional regulator</fullName>
    </submittedName>
</protein>
<sequence>MNDVARHAGVGLKTVSRVVNGEPRVSSAMVQRVRQAIEDLGFRRHEGARLLRRGRTACVGLVLEDVADPFSSALTRAVESEAWANGFLLLTGSSGEDAVQERELTLAFCAGRVDGVVVVPAGDDHRYLAPEIEAGVAAVFADRPAGRIEADAVLVDNTGGARLGVGHLLEQGHRRIGHIGDAEGIFTAGERQRGYREALEAAEVPYDPSLVARGPVEQEFIRHALDRMLAGPEPVTAVFTGNNRATVAVIRDLATRERRPALVGFDDFELADMLSPAVTVVAQDAAVLGRTAAQVLFQRLGGDVSSARTIELQTRLIPRGSGEIPA</sequence>
<dbReference type="InterPro" id="IPR046335">
    <property type="entry name" value="LacI/GalR-like_sensor"/>
</dbReference>
<dbReference type="SUPFAM" id="SSF53822">
    <property type="entry name" value="Periplasmic binding protein-like I"/>
    <property type="match status" value="1"/>
</dbReference>
<evidence type="ECO:0000313" key="6">
    <source>
        <dbReference type="Proteomes" id="UP000243528"/>
    </source>
</evidence>
<feature type="domain" description="HTH lacI-type" evidence="4">
    <location>
        <begin position="1"/>
        <end position="53"/>
    </location>
</feature>
<evidence type="ECO:0000256" key="3">
    <source>
        <dbReference type="ARBA" id="ARBA00023163"/>
    </source>
</evidence>
<dbReference type="CDD" id="cd01392">
    <property type="entry name" value="HTH_LacI"/>
    <property type="match status" value="1"/>
</dbReference>
<dbReference type="Proteomes" id="UP000243528">
    <property type="component" value="Unassembled WGS sequence"/>
</dbReference>
<dbReference type="Gene3D" id="3.40.50.2300">
    <property type="match status" value="2"/>
</dbReference>
<keyword evidence="2" id="KW-0238">DNA-binding</keyword>
<dbReference type="PANTHER" id="PTHR30146">
    <property type="entry name" value="LACI-RELATED TRANSCRIPTIONAL REPRESSOR"/>
    <property type="match status" value="1"/>
</dbReference>
<dbReference type="SMART" id="SM00354">
    <property type="entry name" value="HTH_LACI"/>
    <property type="match status" value="1"/>
</dbReference>
<dbReference type="GO" id="GO:0000976">
    <property type="term" value="F:transcription cis-regulatory region binding"/>
    <property type="evidence" value="ECO:0007669"/>
    <property type="project" value="TreeGrafter"/>
</dbReference>
<dbReference type="GO" id="GO:0003700">
    <property type="term" value="F:DNA-binding transcription factor activity"/>
    <property type="evidence" value="ECO:0007669"/>
    <property type="project" value="TreeGrafter"/>
</dbReference>
<evidence type="ECO:0000313" key="5">
    <source>
        <dbReference type="EMBL" id="PSL06149.1"/>
    </source>
</evidence>
<reference evidence="5 6" key="1">
    <citation type="submission" date="2018-03" db="EMBL/GenBank/DDBJ databases">
        <title>Genomic Encyclopedia of Archaeal and Bacterial Type Strains, Phase II (KMG-II): from individual species to whole genera.</title>
        <authorList>
            <person name="Goeker M."/>
        </authorList>
    </citation>
    <scope>NUCLEOTIDE SEQUENCE [LARGE SCALE GENOMIC DNA]</scope>
    <source>
        <strain evidence="5 6">DSM 45211</strain>
    </source>
</reference>
<keyword evidence="6" id="KW-1185">Reference proteome</keyword>
<gene>
    <name evidence="5" type="ORF">CLV30_103304</name>
</gene>
<dbReference type="RefSeq" id="WP_420841983.1">
    <property type="nucleotide sequence ID" value="NZ_ML142903.1"/>
</dbReference>
<dbReference type="InterPro" id="IPR010982">
    <property type="entry name" value="Lambda_DNA-bd_dom_sf"/>
</dbReference>
<dbReference type="EMBL" id="PYGE01000003">
    <property type="protein sequence ID" value="PSL06149.1"/>
    <property type="molecule type" value="Genomic_DNA"/>
</dbReference>
<dbReference type="CDD" id="cd06267">
    <property type="entry name" value="PBP1_LacI_sugar_binding-like"/>
    <property type="match status" value="1"/>
</dbReference>
<dbReference type="Pfam" id="PF13377">
    <property type="entry name" value="Peripla_BP_3"/>
    <property type="match status" value="1"/>
</dbReference>
<dbReference type="PANTHER" id="PTHR30146:SF109">
    <property type="entry name" value="HTH-TYPE TRANSCRIPTIONAL REGULATOR GALS"/>
    <property type="match status" value="1"/>
</dbReference>
<dbReference type="InterPro" id="IPR000843">
    <property type="entry name" value="HTH_LacI"/>
</dbReference>
<keyword evidence="3" id="KW-0804">Transcription</keyword>
<organism evidence="5 6">
    <name type="scientific">Haloactinopolyspora alba</name>
    <dbReference type="NCBI Taxonomy" id="648780"/>
    <lineage>
        <taxon>Bacteria</taxon>
        <taxon>Bacillati</taxon>
        <taxon>Actinomycetota</taxon>
        <taxon>Actinomycetes</taxon>
        <taxon>Jiangellales</taxon>
        <taxon>Jiangellaceae</taxon>
        <taxon>Haloactinopolyspora</taxon>
    </lineage>
</organism>
<dbReference type="InterPro" id="IPR028082">
    <property type="entry name" value="Peripla_BP_I"/>
</dbReference>
<dbReference type="SUPFAM" id="SSF47413">
    <property type="entry name" value="lambda repressor-like DNA-binding domains"/>
    <property type="match status" value="1"/>
</dbReference>
<evidence type="ECO:0000256" key="1">
    <source>
        <dbReference type="ARBA" id="ARBA00023015"/>
    </source>
</evidence>
<dbReference type="Pfam" id="PF00356">
    <property type="entry name" value="LacI"/>
    <property type="match status" value="1"/>
</dbReference>
<dbReference type="PROSITE" id="PS00356">
    <property type="entry name" value="HTH_LACI_1"/>
    <property type="match status" value="1"/>
</dbReference>
<evidence type="ECO:0000259" key="4">
    <source>
        <dbReference type="PROSITE" id="PS50932"/>
    </source>
</evidence>
<proteinExistence type="predicted"/>
<dbReference type="Gene3D" id="1.10.260.40">
    <property type="entry name" value="lambda repressor-like DNA-binding domains"/>
    <property type="match status" value="1"/>
</dbReference>
<comment type="caution">
    <text evidence="5">The sequence shown here is derived from an EMBL/GenBank/DDBJ whole genome shotgun (WGS) entry which is preliminary data.</text>
</comment>
<dbReference type="PROSITE" id="PS50932">
    <property type="entry name" value="HTH_LACI_2"/>
    <property type="match status" value="1"/>
</dbReference>
<dbReference type="AlphaFoldDB" id="A0A2P8E9J9"/>
<name>A0A2P8E9J9_9ACTN</name>